<evidence type="ECO:0000313" key="4">
    <source>
        <dbReference type="Proteomes" id="UP001152484"/>
    </source>
</evidence>
<dbReference type="PANTHER" id="PTHR36888">
    <property type="entry name" value="TETRATRICOPEPTIDE-LIKE HELICAL DOMAIN-CONTAINING PROTEIN-RELATED"/>
    <property type="match status" value="1"/>
</dbReference>
<keyword evidence="4" id="KW-1185">Reference proteome</keyword>
<proteinExistence type="predicted"/>
<accession>A0A9P0YJ26</accession>
<protein>
    <submittedName>
        <fullName evidence="3">Uncharacterized protein</fullName>
    </submittedName>
</protein>
<keyword evidence="2" id="KW-1133">Transmembrane helix</keyword>
<comment type="caution">
    <text evidence="3">The sequence shown here is derived from an EMBL/GenBank/DDBJ whole genome shotgun (WGS) entry which is preliminary data.</text>
</comment>
<keyword evidence="2" id="KW-0472">Membrane</keyword>
<name>A0A9P0YJ26_CUSEU</name>
<feature type="region of interest" description="Disordered" evidence="1">
    <location>
        <begin position="234"/>
        <end position="255"/>
    </location>
</feature>
<organism evidence="3 4">
    <name type="scientific">Cuscuta europaea</name>
    <name type="common">European dodder</name>
    <dbReference type="NCBI Taxonomy" id="41803"/>
    <lineage>
        <taxon>Eukaryota</taxon>
        <taxon>Viridiplantae</taxon>
        <taxon>Streptophyta</taxon>
        <taxon>Embryophyta</taxon>
        <taxon>Tracheophyta</taxon>
        <taxon>Spermatophyta</taxon>
        <taxon>Magnoliopsida</taxon>
        <taxon>eudicotyledons</taxon>
        <taxon>Gunneridae</taxon>
        <taxon>Pentapetalae</taxon>
        <taxon>asterids</taxon>
        <taxon>lamiids</taxon>
        <taxon>Solanales</taxon>
        <taxon>Convolvulaceae</taxon>
        <taxon>Cuscuteae</taxon>
        <taxon>Cuscuta</taxon>
        <taxon>Cuscuta subgen. Cuscuta</taxon>
    </lineage>
</organism>
<dbReference type="PANTHER" id="PTHR36888:SF2">
    <property type="entry name" value="TETRATRICOPEPTIDE REPEAT (TPR)-LIKE SUPERFAMILY PROTEIN"/>
    <property type="match status" value="1"/>
</dbReference>
<dbReference type="SUPFAM" id="SSF48452">
    <property type="entry name" value="TPR-like"/>
    <property type="match status" value="1"/>
</dbReference>
<evidence type="ECO:0000256" key="1">
    <source>
        <dbReference type="SAM" id="MobiDB-lite"/>
    </source>
</evidence>
<evidence type="ECO:0000313" key="3">
    <source>
        <dbReference type="EMBL" id="CAH9059921.1"/>
    </source>
</evidence>
<dbReference type="Proteomes" id="UP001152484">
    <property type="component" value="Unassembled WGS sequence"/>
</dbReference>
<evidence type="ECO:0000256" key="2">
    <source>
        <dbReference type="SAM" id="Phobius"/>
    </source>
</evidence>
<dbReference type="InterPro" id="IPR011990">
    <property type="entry name" value="TPR-like_helical_dom_sf"/>
</dbReference>
<dbReference type="Gene3D" id="1.25.40.10">
    <property type="entry name" value="Tetratricopeptide repeat domain"/>
    <property type="match status" value="1"/>
</dbReference>
<feature type="transmembrane region" description="Helical" evidence="2">
    <location>
        <begin position="120"/>
        <end position="141"/>
    </location>
</feature>
<sequence>MNSTVISRKFTLQLCTPHNRSFDFSLNPLTLPNSRNPFTRNQSRIPKLLSFCAVTSSKSLGYGGWDTPQLFSDSVGSGESNHLHSLLNSLGINDKKHVSVFVLGFVCALAISRVKVSSFIAFPACMMVFVLGFTIGLVNGGKMSSNGSKNMSKDDFNGVPVDKLISLVHVIKELDAKIVNLKNDIKKSIESNYITVGDLECFINNLESVNSFTVNARGILEDCIIIRSQEVEKSSNQKQSRRKKDPRDDQSGIPWFFSGLFPEKTDLKYNKVKVPKDDELMDENILGSSTYDRNKNNILNKEASTRSNTDADGNANPPEMDYTAFGSQQYGYWTNSSHYIRNQRISLNNVYPKEDGIWTSDEFLSNSMEFSETVSSFRQEEEVKELKGNYSMYNGPKMDEEDHGKDDIKFNKYISEANALLEEAKGCLQQKGDDKIADGAFQKSALVLSKATHIRPVSSLAVGLLGNTYLLHGELKLRISRELRMLLLARANAQSNKFGRKEEIASYLGNVCEECEELLIKAGRQYKLALSIDGNDMRALYNWGLALNFRAQLIADIGPGAARDADKVFLAAIDKFDAMMSKSNNYAPDALFRWGAALQQRSRLRPKRSKEKVKLLQQARRLYEDALGMDSGNVQVQKALSSCISELNWYN</sequence>
<dbReference type="EMBL" id="CAMAPE010000004">
    <property type="protein sequence ID" value="CAH9059921.1"/>
    <property type="molecule type" value="Genomic_DNA"/>
</dbReference>
<gene>
    <name evidence="3" type="ORF">CEURO_LOCUS1489</name>
</gene>
<dbReference type="AlphaFoldDB" id="A0A9P0YJ26"/>
<dbReference type="OrthoDB" id="552664at2759"/>
<reference evidence="3" key="1">
    <citation type="submission" date="2022-07" db="EMBL/GenBank/DDBJ databases">
        <authorList>
            <person name="Macas J."/>
            <person name="Novak P."/>
            <person name="Neumann P."/>
        </authorList>
    </citation>
    <scope>NUCLEOTIDE SEQUENCE</scope>
</reference>
<keyword evidence="2" id="KW-0812">Transmembrane</keyword>